<dbReference type="InterPro" id="IPR050942">
    <property type="entry name" value="F-box_BR-signaling"/>
</dbReference>
<reference evidence="2" key="1">
    <citation type="submission" date="2020-03" db="EMBL/GenBank/DDBJ databases">
        <title>A high-quality chromosome-level genome assembly of a woody plant with both climbing and erect habits, Rhamnella rubrinervis.</title>
        <authorList>
            <person name="Lu Z."/>
            <person name="Yang Y."/>
            <person name="Zhu X."/>
            <person name="Sun Y."/>
        </authorList>
    </citation>
    <scope>NUCLEOTIDE SEQUENCE</scope>
    <source>
        <strain evidence="2">BYM</strain>
        <tissue evidence="2">Leaf</tissue>
    </source>
</reference>
<dbReference type="AlphaFoldDB" id="A0A8K0HS50"/>
<gene>
    <name evidence="2" type="ORF">FNV43_RR02349</name>
</gene>
<dbReference type="Gene3D" id="1.20.1280.50">
    <property type="match status" value="1"/>
</dbReference>
<dbReference type="Pfam" id="PF03478">
    <property type="entry name" value="Beta-prop_KIB1-4"/>
    <property type="match status" value="1"/>
</dbReference>
<dbReference type="SUPFAM" id="SSF50965">
    <property type="entry name" value="Galactose oxidase, central domain"/>
    <property type="match status" value="1"/>
</dbReference>
<proteinExistence type="predicted"/>
<dbReference type="OrthoDB" id="598782at2759"/>
<dbReference type="PANTHER" id="PTHR44259">
    <property type="entry name" value="OS07G0183000 PROTEIN-RELATED"/>
    <property type="match status" value="1"/>
</dbReference>
<dbReference type="InterPro" id="IPR011043">
    <property type="entry name" value="Gal_Oxase/kelch_b-propeller"/>
</dbReference>
<accession>A0A8K0HS50</accession>
<dbReference type="Pfam" id="PF00646">
    <property type="entry name" value="F-box"/>
    <property type="match status" value="1"/>
</dbReference>
<evidence type="ECO:0000313" key="3">
    <source>
        <dbReference type="Proteomes" id="UP000796880"/>
    </source>
</evidence>
<dbReference type="InterPro" id="IPR036047">
    <property type="entry name" value="F-box-like_dom_sf"/>
</dbReference>
<protein>
    <recommendedName>
        <fullName evidence="1">F-box domain-containing protein</fullName>
    </recommendedName>
</protein>
<comment type="caution">
    <text evidence="2">The sequence shown here is derived from an EMBL/GenBank/DDBJ whole genome shotgun (WGS) entry which is preliminary data.</text>
</comment>
<dbReference type="PANTHER" id="PTHR44259:SF15">
    <property type="entry name" value="F-BOX PROTEIN KIB2-RELATED"/>
    <property type="match status" value="1"/>
</dbReference>
<feature type="domain" description="F-box" evidence="1">
    <location>
        <begin position="1"/>
        <end position="50"/>
    </location>
</feature>
<dbReference type="Proteomes" id="UP000796880">
    <property type="component" value="Unassembled WGS sequence"/>
</dbReference>
<dbReference type="EMBL" id="VOIH02000001">
    <property type="protein sequence ID" value="KAF3457691.1"/>
    <property type="molecule type" value="Genomic_DNA"/>
</dbReference>
<dbReference type="SMART" id="SM00256">
    <property type="entry name" value="FBOX"/>
    <property type="match status" value="1"/>
</dbReference>
<name>A0A8K0HS50_9ROSA</name>
<keyword evidence="3" id="KW-1185">Reference proteome</keyword>
<dbReference type="PROSITE" id="PS50181">
    <property type="entry name" value="FBOX"/>
    <property type="match status" value="1"/>
</dbReference>
<evidence type="ECO:0000313" key="2">
    <source>
        <dbReference type="EMBL" id="KAF3457691.1"/>
    </source>
</evidence>
<dbReference type="InterPro" id="IPR001810">
    <property type="entry name" value="F-box_dom"/>
</dbReference>
<dbReference type="CDD" id="cd09917">
    <property type="entry name" value="F-box_SF"/>
    <property type="match status" value="1"/>
</dbReference>
<organism evidence="2 3">
    <name type="scientific">Rhamnella rubrinervis</name>
    <dbReference type="NCBI Taxonomy" id="2594499"/>
    <lineage>
        <taxon>Eukaryota</taxon>
        <taxon>Viridiplantae</taxon>
        <taxon>Streptophyta</taxon>
        <taxon>Embryophyta</taxon>
        <taxon>Tracheophyta</taxon>
        <taxon>Spermatophyta</taxon>
        <taxon>Magnoliopsida</taxon>
        <taxon>eudicotyledons</taxon>
        <taxon>Gunneridae</taxon>
        <taxon>Pentapetalae</taxon>
        <taxon>rosids</taxon>
        <taxon>fabids</taxon>
        <taxon>Rosales</taxon>
        <taxon>Rhamnaceae</taxon>
        <taxon>rhamnoid group</taxon>
        <taxon>Rhamneae</taxon>
        <taxon>Rhamnella</taxon>
    </lineage>
</organism>
<evidence type="ECO:0000259" key="1">
    <source>
        <dbReference type="PROSITE" id="PS50181"/>
    </source>
</evidence>
<dbReference type="InterPro" id="IPR005174">
    <property type="entry name" value="KIB1-4_b-propeller"/>
</dbReference>
<dbReference type="SUPFAM" id="SSF81383">
    <property type="entry name" value="F-box domain"/>
    <property type="match status" value="1"/>
</dbReference>
<sequence>MSWCEIPAELLELIFKRLAFIDTFRFRAVCHSWNMAVRSWPSSGTLWFMFPMANSFLGVPKTALGFLSLRENKLYTVKNNALADALLDYPLESQQGWLWWQEISGRRKNQMHIFNPISGHYIRLPTMNSKVFSILLSSDPCCNKDYSVVAIHYSGNPQCERMSFYKAGGGDDTENTWTSMTAPLEKYNYADIICRNDKVFGLTEIRTLHVWDFSSASTKVVINPRKFTDRLPRSSYYKMYLVESFGEIYVVQQIVGSRNISTTGFTVSKFDYSKSKWIQIQTLPVGRAIVTKMEDSICVSIHDFPELEENSIYFQEIPQTPPLVLALFVIGDSVELTAVFAHLHELTAFPMVETSTPTVQLEGSVMEESSLIILKELQGIISGGGYLCGCSLCNFSRRKPACVFFKDDEAPSSASSGSSSSASVLSASPLVAAASPLGTGFVDVKLHEKDVDENDEEEDIKALVKSTTPHIIFLGIPPYGHNSFSLDNNSPGEAEAILARAKATAEGLALVSQALKENGGLEVPIFTAIAAPV</sequence>